<evidence type="ECO:0000313" key="3">
    <source>
        <dbReference type="RefSeq" id="XP_042566316.1"/>
    </source>
</evidence>
<evidence type="ECO:0000313" key="2">
    <source>
        <dbReference type="Proteomes" id="UP000515152"/>
    </source>
</evidence>
<dbReference type="CDD" id="cd00037">
    <property type="entry name" value="CLECT"/>
    <property type="match status" value="1"/>
</dbReference>
<sequence>MQVNKSVGYDLINSYLSLCRSISQFVVTSCALTLVETIKLCCFSVNHDTCITTGGNSPPYVLVTATKNWADAQRYCREKHEDLASVRNQTENDQIKDQIKSSTFSSDNEAWIGLFRDAWEWSDGSTSSFRHWKTGEPNFEETAKCTQLYRNGRWNNEQCDNRGPFICYEDKLVLVRENKTWIEAMKYCREHHVDLMSVTSERIQRWVKERAKEASSTHVWMGLRHSCMGFWFWVNGDAVCFNNWAQGEETGQDCQKARVGAVTSGGDGEGEWVMLPETDKHNFICTTEDQ</sequence>
<accession>A0A8M1KQH6</accession>
<dbReference type="Proteomes" id="UP000515152">
    <property type="component" value="Chromosome 18"/>
</dbReference>
<feature type="domain" description="C-type lectin" evidence="1">
    <location>
        <begin position="60"/>
        <end position="168"/>
    </location>
</feature>
<name>A0A8M1KQH6_CLUHA</name>
<dbReference type="RefSeq" id="XP_042566316.1">
    <property type="nucleotide sequence ID" value="XM_042710382.1"/>
</dbReference>
<keyword evidence="2" id="KW-1185">Reference proteome</keyword>
<dbReference type="PANTHER" id="PTHR45784:SF3">
    <property type="entry name" value="C-TYPE LECTIN DOMAIN FAMILY 4 MEMBER K-LIKE-RELATED"/>
    <property type="match status" value="1"/>
</dbReference>
<dbReference type="AlphaFoldDB" id="A0A8M1KQH6"/>
<reference evidence="3" key="1">
    <citation type="submission" date="2025-08" db="UniProtKB">
        <authorList>
            <consortium name="RefSeq"/>
        </authorList>
    </citation>
    <scope>IDENTIFICATION</scope>
</reference>
<feature type="domain" description="C-type lectin" evidence="1">
    <location>
        <begin position="167"/>
        <end position="286"/>
    </location>
</feature>
<proteinExistence type="predicted"/>
<gene>
    <name evidence="3" type="primary">LOC105912874</name>
</gene>
<dbReference type="PROSITE" id="PS50041">
    <property type="entry name" value="C_TYPE_LECTIN_2"/>
    <property type="match status" value="2"/>
</dbReference>
<dbReference type="GeneID" id="105912874"/>
<organism evidence="2 3">
    <name type="scientific">Clupea harengus</name>
    <name type="common">Atlantic herring</name>
    <dbReference type="NCBI Taxonomy" id="7950"/>
    <lineage>
        <taxon>Eukaryota</taxon>
        <taxon>Metazoa</taxon>
        <taxon>Chordata</taxon>
        <taxon>Craniata</taxon>
        <taxon>Vertebrata</taxon>
        <taxon>Euteleostomi</taxon>
        <taxon>Actinopterygii</taxon>
        <taxon>Neopterygii</taxon>
        <taxon>Teleostei</taxon>
        <taxon>Clupei</taxon>
        <taxon>Clupeiformes</taxon>
        <taxon>Clupeoidei</taxon>
        <taxon>Clupeidae</taxon>
        <taxon>Clupea</taxon>
    </lineage>
</organism>
<dbReference type="InterPro" id="IPR001304">
    <property type="entry name" value="C-type_lectin-like"/>
</dbReference>
<dbReference type="InterPro" id="IPR018378">
    <property type="entry name" value="C-type_lectin_CS"/>
</dbReference>
<dbReference type="OrthoDB" id="441660at2759"/>
<dbReference type="PANTHER" id="PTHR45784">
    <property type="entry name" value="C-TYPE LECTIN DOMAIN FAMILY 20 MEMBER A-RELATED"/>
    <property type="match status" value="1"/>
</dbReference>
<dbReference type="Pfam" id="PF00059">
    <property type="entry name" value="Lectin_C"/>
    <property type="match status" value="2"/>
</dbReference>
<dbReference type="PROSITE" id="PS00615">
    <property type="entry name" value="C_TYPE_LECTIN_1"/>
    <property type="match status" value="1"/>
</dbReference>
<protein>
    <submittedName>
        <fullName evidence="3">Macrophage mannose receptor 1-like</fullName>
    </submittedName>
</protein>
<dbReference type="SMART" id="SM00034">
    <property type="entry name" value="CLECT"/>
    <property type="match status" value="2"/>
</dbReference>
<evidence type="ECO:0000259" key="1">
    <source>
        <dbReference type="PROSITE" id="PS50041"/>
    </source>
</evidence>
<dbReference type="KEGG" id="char:105912874"/>